<dbReference type="InterPro" id="IPR038273">
    <property type="entry name" value="Ndc80_sf"/>
</dbReference>
<feature type="compositionally biased region" description="Polar residues" evidence="12">
    <location>
        <begin position="75"/>
        <end position="91"/>
    </location>
</feature>
<evidence type="ECO:0000256" key="3">
    <source>
        <dbReference type="ARBA" id="ARBA00022618"/>
    </source>
</evidence>
<dbReference type="AlphaFoldDB" id="A0A4Y9Z240"/>
<keyword evidence="9 10" id="KW-0137">Centromere</keyword>
<dbReference type="STRING" id="205917.A0A4Y9Z240"/>
<feature type="region of interest" description="Disordered" evidence="12">
    <location>
        <begin position="75"/>
        <end position="97"/>
    </location>
</feature>
<dbReference type="GO" id="GO:0051301">
    <property type="term" value="P:cell division"/>
    <property type="evidence" value="ECO:0007669"/>
    <property type="project" value="UniProtKB-UniRule"/>
</dbReference>
<feature type="coiled-coil region" evidence="11">
    <location>
        <begin position="306"/>
        <end position="347"/>
    </location>
</feature>
<dbReference type="GO" id="GO:0051315">
    <property type="term" value="P:attachment of mitotic spindle microtubules to kinetochore"/>
    <property type="evidence" value="ECO:0007669"/>
    <property type="project" value="UniProtKB-UniRule"/>
</dbReference>
<gene>
    <name evidence="14" type="ORF">EVG20_g3376</name>
</gene>
<sequence>MAEARRRSAMQPPSDAYGAGRSGIPVPMSTAKKAPHNTRLSMAGPALRAPPLPPGTNPRQSLYRSQNVNPLLASASKSNYGRTPMSNSTRRGSMWGGVTMPPPPVLQVAKDVRPLRDRQFQTKMRQDIFNWLQETDYDVSMQTLTNITGKDFRGIFQHLVTLLDPFYPFDPKVRFEEEFISSLKSLAYPFVNQLDPKWLAAPASMHSWPSLLGVLHWLVMMGKDLNDIPDEFDDPHHHQALAFDYIGESYDSFLAGTEGVVDHDHALEERYAKKDERVRADLEEKNHLLSLAKAELDKLLSSEAPIEKLKNDNRSLKRDREKFQECIRRWEARKKNLIDTIAQEKAEMSIRTSKLQEIKTEQERLAQVVKEQNLSPEEVIRMNTEHEQLSRNLEDLKHKIAESHQSVMSLEVTVTNRAAAAEEALDAYTNLLAALGLFPPLPPPFQDIDLTLELNTAASNPQHLLSGQDIRRVIKPTLNSVAESKRNERAHVESDRIRVDNELDQLVLEIENLEEEVNDVEKQVVAINEQADDLREAGQQEALVSGAEASRLQRDLAHARTAALANGVGVKSRLQALQIAYREQVEKVARLKDETIRAIVKNSSDIVMFKEEVSAQLNHLRECAETT</sequence>
<keyword evidence="3 10" id="KW-0132">Cell division</keyword>
<feature type="coiled-coil region" evidence="11">
    <location>
        <begin position="379"/>
        <end position="406"/>
    </location>
</feature>
<dbReference type="InterPro" id="IPR055260">
    <property type="entry name" value="Ndc80_CH"/>
</dbReference>
<evidence type="ECO:0000256" key="11">
    <source>
        <dbReference type="SAM" id="Coils"/>
    </source>
</evidence>
<comment type="similarity">
    <text evidence="1 10">Belongs to the NDC80/HEC1 family.</text>
</comment>
<comment type="caution">
    <text evidence="14">The sequence shown here is derived from an EMBL/GenBank/DDBJ whole genome shotgun (WGS) entry which is preliminary data.</text>
</comment>
<evidence type="ECO:0000256" key="12">
    <source>
        <dbReference type="SAM" id="MobiDB-lite"/>
    </source>
</evidence>
<evidence type="ECO:0000256" key="9">
    <source>
        <dbReference type="ARBA" id="ARBA00023328"/>
    </source>
</evidence>
<comment type="subunit">
    <text evidence="10">Component of the NDC80 complex.</text>
</comment>
<proteinExistence type="inferred from homology"/>
<evidence type="ECO:0000256" key="2">
    <source>
        <dbReference type="ARBA" id="ARBA00022454"/>
    </source>
</evidence>
<evidence type="ECO:0000256" key="7">
    <source>
        <dbReference type="ARBA" id="ARBA00023242"/>
    </source>
</evidence>
<comment type="function">
    <text evidence="10">Acts as a component of the essential kinetochore-associated NDC80 complex, which is required for chromosome segregation and spindle checkpoint activity.</text>
</comment>
<protein>
    <recommendedName>
        <fullName evidence="10">Kinetochore protein NDC80</fullName>
    </recommendedName>
</protein>
<dbReference type="Gene3D" id="1.10.418.30">
    <property type="entry name" value="Ncd80 complex, Ncd80 subunit"/>
    <property type="match status" value="1"/>
</dbReference>
<dbReference type="InterPro" id="IPR005550">
    <property type="entry name" value="Kinetochore_Ndc80"/>
</dbReference>
<keyword evidence="6 11" id="KW-0175">Coiled coil</keyword>
<comment type="subcellular location">
    <subcellularLocation>
        <location evidence="10">Chromosome</location>
        <location evidence="10">Centromere</location>
        <location evidence="10">Kinetochore</location>
    </subcellularLocation>
    <subcellularLocation>
        <location evidence="10">Nucleus</location>
    </subcellularLocation>
</comment>
<dbReference type="Gene3D" id="6.10.250.1950">
    <property type="match status" value="1"/>
</dbReference>
<keyword evidence="4 10" id="KW-0498">Mitosis</keyword>
<dbReference type="OrthoDB" id="7459479at2759"/>
<evidence type="ECO:0000256" key="8">
    <source>
        <dbReference type="ARBA" id="ARBA00023306"/>
    </source>
</evidence>
<keyword evidence="2 10" id="KW-0158">Chromosome</keyword>
<dbReference type="Proteomes" id="UP000298327">
    <property type="component" value="Unassembled WGS sequence"/>
</dbReference>
<keyword evidence="8 10" id="KW-0131">Cell cycle</keyword>
<feature type="region of interest" description="Disordered" evidence="12">
    <location>
        <begin position="1"/>
        <end position="62"/>
    </location>
</feature>
<feature type="coiled-coil region" evidence="11">
    <location>
        <begin position="496"/>
        <end position="537"/>
    </location>
</feature>
<dbReference type="PANTHER" id="PTHR10643:SF2">
    <property type="entry name" value="KINETOCHORE PROTEIN NDC80 HOMOLOG"/>
    <property type="match status" value="1"/>
</dbReference>
<evidence type="ECO:0000313" key="14">
    <source>
        <dbReference type="EMBL" id="TFY68906.1"/>
    </source>
</evidence>
<evidence type="ECO:0000256" key="1">
    <source>
        <dbReference type="ARBA" id="ARBA00007050"/>
    </source>
</evidence>
<reference evidence="14 15" key="1">
    <citation type="submission" date="2019-02" db="EMBL/GenBank/DDBJ databases">
        <title>Genome sequencing of the rare red list fungi Dentipellis fragilis.</title>
        <authorList>
            <person name="Buettner E."/>
            <person name="Kellner H."/>
        </authorList>
    </citation>
    <scope>NUCLEOTIDE SEQUENCE [LARGE SCALE GENOMIC DNA]</scope>
    <source>
        <strain evidence="14 15">DSM 105465</strain>
    </source>
</reference>
<dbReference type="GO" id="GO:0005634">
    <property type="term" value="C:nucleus"/>
    <property type="evidence" value="ECO:0007669"/>
    <property type="project" value="UniProtKB-SubCell"/>
</dbReference>
<keyword evidence="5 10" id="KW-0995">Kinetochore</keyword>
<name>A0A4Y9Z240_9AGAM</name>
<evidence type="ECO:0000259" key="13">
    <source>
        <dbReference type="Pfam" id="PF03801"/>
    </source>
</evidence>
<dbReference type="PANTHER" id="PTHR10643">
    <property type="entry name" value="KINETOCHORE PROTEIN NDC80"/>
    <property type="match status" value="1"/>
</dbReference>
<keyword evidence="15" id="KW-1185">Reference proteome</keyword>
<accession>A0A4Y9Z240</accession>
<evidence type="ECO:0000256" key="6">
    <source>
        <dbReference type="ARBA" id="ARBA00023054"/>
    </source>
</evidence>
<dbReference type="EMBL" id="SEOQ01000150">
    <property type="protein sequence ID" value="TFY68906.1"/>
    <property type="molecule type" value="Genomic_DNA"/>
</dbReference>
<dbReference type="GO" id="GO:0031262">
    <property type="term" value="C:Ndc80 complex"/>
    <property type="evidence" value="ECO:0007669"/>
    <property type="project" value="UniProtKB-UniRule"/>
</dbReference>
<evidence type="ECO:0000313" key="15">
    <source>
        <dbReference type="Proteomes" id="UP000298327"/>
    </source>
</evidence>
<dbReference type="Pfam" id="PF03801">
    <property type="entry name" value="Ndc80_HEC"/>
    <property type="match status" value="1"/>
</dbReference>
<evidence type="ECO:0000256" key="5">
    <source>
        <dbReference type="ARBA" id="ARBA00022838"/>
    </source>
</evidence>
<organism evidence="14 15">
    <name type="scientific">Dentipellis fragilis</name>
    <dbReference type="NCBI Taxonomy" id="205917"/>
    <lineage>
        <taxon>Eukaryota</taxon>
        <taxon>Fungi</taxon>
        <taxon>Dikarya</taxon>
        <taxon>Basidiomycota</taxon>
        <taxon>Agaricomycotina</taxon>
        <taxon>Agaricomycetes</taxon>
        <taxon>Russulales</taxon>
        <taxon>Hericiaceae</taxon>
        <taxon>Dentipellis</taxon>
    </lineage>
</organism>
<evidence type="ECO:0000256" key="10">
    <source>
        <dbReference type="RuleBase" id="RU368072"/>
    </source>
</evidence>
<evidence type="ECO:0000256" key="4">
    <source>
        <dbReference type="ARBA" id="ARBA00022776"/>
    </source>
</evidence>
<keyword evidence="7 10" id="KW-0539">Nucleus</keyword>
<feature type="domain" description="Kinetochore protein Ndc80 CH" evidence="13">
    <location>
        <begin position="104"/>
        <end position="223"/>
    </location>
</feature>